<evidence type="ECO:0000313" key="3">
    <source>
        <dbReference type="EMBL" id="GAA3019773.1"/>
    </source>
</evidence>
<accession>A0ABP6KP12</accession>
<feature type="signal peptide" evidence="2">
    <location>
        <begin position="1"/>
        <end position="17"/>
    </location>
</feature>
<dbReference type="EMBL" id="BAAAWD010000014">
    <property type="protein sequence ID" value="GAA3019773.1"/>
    <property type="molecule type" value="Genomic_DNA"/>
</dbReference>
<feature type="chain" id="PRO_5047205350" description="Exo-alpha-sialidase" evidence="2">
    <location>
        <begin position="18"/>
        <end position="401"/>
    </location>
</feature>
<gene>
    <name evidence="3" type="ORF">GCM10017559_50040</name>
</gene>
<sequence length="401" mass="43998">MCSILAAFLLLTGCSAADSKNLAQSKSKSKPTPERSCSLFQGSTLAPTPPPLPFGGDVRLVHYNAYPYSDGFSSVVALRDGTAYAVGQRQFPAPNRPDGPHEPCGSLRWSSFVLRWDGTSWQEMPAPERVVEPRHVTATSDGHIWVFGICMDPSANGGGRGCVTHWDGTAWTASEFQIEDTQFAGVAAFARDDVWTGTYDMLQHWDGERWQARRPPLHIGALEGTGSGTLWIAGEKDGHPALARWTGREWRSVPRPPIPRVYKDQGETRVLDIAVGDQGEVWVLSSMYWICGEEEMTCTRPVLMKWDGFRWTVKVMPEESSIGSIVSDGAGGLWANASRNLTHFTGGEWENHPITRGPLGGRTVAQLARRPGAATVWAVGQDGTEDEKMPFSNGIIWKMDP</sequence>
<feature type="region of interest" description="Disordered" evidence="1">
    <location>
        <begin position="23"/>
        <end position="44"/>
    </location>
</feature>
<comment type="caution">
    <text evidence="3">The sequence shown here is derived from an EMBL/GenBank/DDBJ whole genome shotgun (WGS) entry which is preliminary data.</text>
</comment>
<organism evidence="3 4">
    <name type="scientific">Streptosporangium longisporum</name>
    <dbReference type="NCBI Taxonomy" id="46187"/>
    <lineage>
        <taxon>Bacteria</taxon>
        <taxon>Bacillati</taxon>
        <taxon>Actinomycetota</taxon>
        <taxon>Actinomycetes</taxon>
        <taxon>Streptosporangiales</taxon>
        <taxon>Streptosporangiaceae</taxon>
        <taxon>Streptosporangium</taxon>
    </lineage>
</organism>
<name>A0ABP6KP12_9ACTN</name>
<evidence type="ECO:0000256" key="2">
    <source>
        <dbReference type="SAM" id="SignalP"/>
    </source>
</evidence>
<reference evidence="4" key="1">
    <citation type="journal article" date="2019" name="Int. J. Syst. Evol. Microbiol.">
        <title>The Global Catalogue of Microorganisms (GCM) 10K type strain sequencing project: providing services to taxonomists for standard genome sequencing and annotation.</title>
        <authorList>
            <consortium name="The Broad Institute Genomics Platform"/>
            <consortium name="The Broad Institute Genome Sequencing Center for Infectious Disease"/>
            <person name="Wu L."/>
            <person name="Ma J."/>
        </authorList>
    </citation>
    <scope>NUCLEOTIDE SEQUENCE [LARGE SCALE GENOMIC DNA]</scope>
    <source>
        <strain evidence="4">JCM 3106</strain>
    </source>
</reference>
<evidence type="ECO:0008006" key="5">
    <source>
        <dbReference type="Google" id="ProtNLM"/>
    </source>
</evidence>
<evidence type="ECO:0000256" key="1">
    <source>
        <dbReference type="SAM" id="MobiDB-lite"/>
    </source>
</evidence>
<dbReference type="SUPFAM" id="SSF63829">
    <property type="entry name" value="Calcium-dependent phosphotriesterase"/>
    <property type="match status" value="1"/>
</dbReference>
<keyword evidence="2" id="KW-0732">Signal</keyword>
<evidence type="ECO:0000313" key="4">
    <source>
        <dbReference type="Proteomes" id="UP001499930"/>
    </source>
</evidence>
<proteinExistence type="predicted"/>
<protein>
    <recommendedName>
        <fullName evidence="5">Exo-alpha-sialidase</fullName>
    </recommendedName>
</protein>
<keyword evidence="4" id="KW-1185">Reference proteome</keyword>
<dbReference type="Proteomes" id="UP001499930">
    <property type="component" value="Unassembled WGS sequence"/>
</dbReference>